<feature type="transmembrane region" description="Helical" evidence="8">
    <location>
        <begin position="226"/>
        <end position="244"/>
    </location>
</feature>
<evidence type="ECO:0000313" key="10">
    <source>
        <dbReference type="Proteomes" id="UP000028702"/>
    </source>
</evidence>
<evidence type="ECO:0000256" key="5">
    <source>
        <dbReference type="ARBA" id="ARBA00022692"/>
    </source>
</evidence>
<evidence type="ECO:0000256" key="6">
    <source>
        <dbReference type="ARBA" id="ARBA00022989"/>
    </source>
</evidence>
<comment type="similarity">
    <text evidence="2 8">Belongs to the 4-toluene sulfonate uptake permease (TSUP) (TC 2.A.102) family.</text>
</comment>
<proteinExistence type="inferred from homology"/>
<evidence type="ECO:0000256" key="8">
    <source>
        <dbReference type="RuleBase" id="RU363041"/>
    </source>
</evidence>
<feature type="transmembrane region" description="Helical" evidence="8">
    <location>
        <begin position="44"/>
        <end position="65"/>
    </location>
</feature>
<feature type="transmembrane region" description="Helical" evidence="8">
    <location>
        <begin position="7"/>
        <end position="32"/>
    </location>
</feature>
<protein>
    <recommendedName>
        <fullName evidence="8">Probable membrane transporter protein</fullName>
    </recommendedName>
</protein>
<name>A0A081BC69_9HYPH</name>
<dbReference type="EMBL" id="BBIO01000011">
    <property type="protein sequence ID" value="GAK45637.1"/>
    <property type="molecule type" value="Genomic_DNA"/>
</dbReference>
<evidence type="ECO:0000256" key="7">
    <source>
        <dbReference type="ARBA" id="ARBA00023136"/>
    </source>
</evidence>
<evidence type="ECO:0000256" key="3">
    <source>
        <dbReference type="ARBA" id="ARBA00022448"/>
    </source>
</evidence>
<comment type="caution">
    <text evidence="9">The sequence shown here is derived from an EMBL/GenBank/DDBJ whole genome shotgun (WGS) entry which is preliminary data.</text>
</comment>
<keyword evidence="10" id="KW-1185">Reference proteome</keyword>
<comment type="subcellular location">
    <subcellularLocation>
        <location evidence="1 8">Cell membrane</location>
        <topology evidence="1 8">Multi-pass membrane protein</topology>
    </subcellularLocation>
</comment>
<evidence type="ECO:0000256" key="2">
    <source>
        <dbReference type="ARBA" id="ARBA00009142"/>
    </source>
</evidence>
<dbReference type="InterPro" id="IPR002781">
    <property type="entry name" value="TM_pro_TauE-like"/>
</dbReference>
<accession>A0A081BC69</accession>
<dbReference type="InterPro" id="IPR052017">
    <property type="entry name" value="TSUP"/>
</dbReference>
<keyword evidence="4 8" id="KW-1003">Cell membrane</keyword>
<feature type="transmembrane region" description="Helical" evidence="8">
    <location>
        <begin position="74"/>
        <end position="93"/>
    </location>
</feature>
<keyword evidence="3" id="KW-0813">Transport</keyword>
<keyword evidence="5 8" id="KW-0812">Transmembrane</keyword>
<gene>
    <name evidence="9" type="ORF">M2A_2136</name>
</gene>
<organism evidence="9 10">
    <name type="scientific">Tepidicaulis marinus</name>
    <dbReference type="NCBI Taxonomy" id="1333998"/>
    <lineage>
        <taxon>Bacteria</taxon>
        <taxon>Pseudomonadati</taxon>
        <taxon>Pseudomonadota</taxon>
        <taxon>Alphaproteobacteria</taxon>
        <taxon>Hyphomicrobiales</taxon>
        <taxon>Parvibaculaceae</taxon>
        <taxon>Tepidicaulis</taxon>
    </lineage>
</organism>
<evidence type="ECO:0000313" key="9">
    <source>
        <dbReference type="EMBL" id="GAK45637.1"/>
    </source>
</evidence>
<dbReference type="PANTHER" id="PTHR30269">
    <property type="entry name" value="TRANSMEMBRANE PROTEIN YFCA"/>
    <property type="match status" value="1"/>
</dbReference>
<reference evidence="9 10" key="1">
    <citation type="submission" date="2014-07" db="EMBL/GenBank/DDBJ databases">
        <title>Tepidicaulis marinum gen. nov., sp. nov., a novel marine bacterium denitrifying nitrate to nitrous oxide strictly under microaerobic conditions.</title>
        <authorList>
            <person name="Takeuchi M."/>
            <person name="Yamagishi T."/>
            <person name="Kamagata Y."/>
            <person name="Oshima K."/>
            <person name="Hattori M."/>
            <person name="Katayama T."/>
            <person name="Hanada S."/>
            <person name="Tamaki H."/>
            <person name="Marumo K."/>
            <person name="Maeda H."/>
            <person name="Nedachi M."/>
            <person name="Iwasaki W."/>
            <person name="Suwa Y."/>
            <person name="Sakata S."/>
        </authorList>
    </citation>
    <scope>NUCLEOTIDE SEQUENCE [LARGE SCALE GENOMIC DNA]</scope>
    <source>
        <strain evidence="9 10">MA2</strain>
    </source>
</reference>
<keyword evidence="7 8" id="KW-0472">Membrane</keyword>
<dbReference type="Pfam" id="PF01925">
    <property type="entry name" value="TauE"/>
    <property type="match status" value="1"/>
</dbReference>
<evidence type="ECO:0000256" key="1">
    <source>
        <dbReference type="ARBA" id="ARBA00004651"/>
    </source>
</evidence>
<dbReference type="Proteomes" id="UP000028702">
    <property type="component" value="Unassembled WGS sequence"/>
</dbReference>
<evidence type="ECO:0000256" key="4">
    <source>
        <dbReference type="ARBA" id="ARBA00022475"/>
    </source>
</evidence>
<dbReference type="AlphaFoldDB" id="A0A081BC69"/>
<dbReference type="RefSeq" id="WP_045447069.1">
    <property type="nucleotide sequence ID" value="NZ_BBIO01000011.1"/>
</dbReference>
<feature type="transmembrane region" description="Helical" evidence="8">
    <location>
        <begin position="166"/>
        <end position="186"/>
    </location>
</feature>
<feature type="transmembrane region" description="Helical" evidence="8">
    <location>
        <begin position="99"/>
        <end position="117"/>
    </location>
</feature>
<dbReference type="PANTHER" id="PTHR30269:SF37">
    <property type="entry name" value="MEMBRANE TRANSPORTER PROTEIN"/>
    <property type="match status" value="1"/>
</dbReference>
<feature type="transmembrane region" description="Helical" evidence="8">
    <location>
        <begin position="198"/>
        <end position="219"/>
    </location>
</feature>
<dbReference type="GO" id="GO:0005886">
    <property type="term" value="C:plasma membrane"/>
    <property type="evidence" value="ECO:0007669"/>
    <property type="project" value="UniProtKB-SubCell"/>
</dbReference>
<keyword evidence="6 8" id="KW-1133">Transmembrane helix</keyword>
<sequence>MITDFWFYAAAIPAVLLVGLSKGGFAGGLGILGVPMMALTVSPLQAAGILLPILIAMDMIGVWAYRKSFHKRNLLLLVPGAATGILIGALTASLVTDSFVRLLIGTIAVAFALDHWIGRRAEAAPKGINAPKGVFWGGVGGFTSFVAHAGGPPFQIYMLPQKLDKVVYVGTSVMFFTLVNLIKVPPYALLGQFQSENLMTSLVLLPLAPIGMGLGIKALHVIPEKPFYRIAYAALFCVGLKLVWDGLAPWLGA</sequence>
<dbReference type="eggNOG" id="COG0730">
    <property type="taxonomic scope" value="Bacteria"/>
</dbReference>